<protein>
    <submittedName>
        <fullName evidence="1">Uncharacterized protein</fullName>
    </submittedName>
</protein>
<proteinExistence type="predicted"/>
<dbReference type="CTD" id="20328874"/>
<evidence type="ECO:0000313" key="2">
    <source>
        <dbReference type="Proteomes" id="UP000054324"/>
    </source>
</evidence>
<dbReference type="KEGG" id="ovi:T265_14708"/>
<keyword evidence="2" id="KW-1185">Reference proteome</keyword>
<feature type="non-terminal residue" evidence="1">
    <location>
        <position position="39"/>
    </location>
</feature>
<dbReference type="RefSeq" id="XP_009173143.1">
    <property type="nucleotide sequence ID" value="XM_009174879.1"/>
</dbReference>
<dbReference type="GeneID" id="20328874"/>
<organism evidence="1 2">
    <name type="scientific">Opisthorchis viverrini</name>
    <name type="common">Southeast Asian liver fluke</name>
    <dbReference type="NCBI Taxonomy" id="6198"/>
    <lineage>
        <taxon>Eukaryota</taxon>
        <taxon>Metazoa</taxon>
        <taxon>Spiralia</taxon>
        <taxon>Lophotrochozoa</taxon>
        <taxon>Platyhelminthes</taxon>
        <taxon>Trematoda</taxon>
        <taxon>Digenea</taxon>
        <taxon>Opisthorchiida</taxon>
        <taxon>Opisthorchiata</taxon>
        <taxon>Opisthorchiidae</taxon>
        <taxon>Opisthorchis</taxon>
    </lineage>
</organism>
<sequence length="39" mass="4677">MHCTGGALKQLIRLPFSSRLRLDQLTFVTQHERRREPRE</sequence>
<gene>
    <name evidence="1" type="ORF">T265_14708</name>
</gene>
<accession>A0A075A6Q0</accession>
<dbReference type="EMBL" id="KL596864">
    <property type="protein sequence ID" value="KER23114.1"/>
    <property type="molecule type" value="Genomic_DNA"/>
</dbReference>
<dbReference type="AlphaFoldDB" id="A0A075A6Q0"/>
<reference evidence="1 2" key="1">
    <citation type="submission" date="2013-11" db="EMBL/GenBank/DDBJ databases">
        <title>Opisthorchis viverrini - life in the bile duct.</title>
        <authorList>
            <person name="Young N.D."/>
            <person name="Nagarajan N."/>
            <person name="Lin S.J."/>
            <person name="Korhonen P.K."/>
            <person name="Jex A.R."/>
            <person name="Hall R.S."/>
            <person name="Safavi-Hemami H."/>
            <person name="Kaewkong W."/>
            <person name="Bertrand D."/>
            <person name="Gao S."/>
            <person name="Seet Q."/>
            <person name="Wongkham S."/>
            <person name="Teh B.T."/>
            <person name="Wongkham C."/>
            <person name="Intapan P.M."/>
            <person name="Maleewong W."/>
            <person name="Yang X."/>
            <person name="Hu M."/>
            <person name="Wang Z."/>
            <person name="Hofmann A."/>
            <person name="Sternberg P.W."/>
            <person name="Tan P."/>
            <person name="Wang J."/>
            <person name="Gasser R.B."/>
        </authorList>
    </citation>
    <scope>NUCLEOTIDE SEQUENCE [LARGE SCALE GENOMIC DNA]</scope>
</reference>
<dbReference type="Proteomes" id="UP000054324">
    <property type="component" value="Unassembled WGS sequence"/>
</dbReference>
<name>A0A075A6Q0_OPIVI</name>
<evidence type="ECO:0000313" key="1">
    <source>
        <dbReference type="EMBL" id="KER23114.1"/>
    </source>
</evidence>